<feature type="region of interest" description="Disordered" evidence="1">
    <location>
        <begin position="1"/>
        <end position="26"/>
    </location>
</feature>
<sequence>MGNKKPASKGKKEESTTGDWEKRNGSVETFLPPIFPARRCRSKCPLGAFC</sequence>
<feature type="compositionally biased region" description="Basic and acidic residues" evidence="1">
    <location>
        <begin position="10"/>
        <end position="25"/>
    </location>
</feature>
<keyword evidence="3" id="KW-1185">Reference proteome</keyword>
<reference evidence="3" key="1">
    <citation type="journal article" date="2019" name="Nat. Commun.">
        <title>The genome of broomcorn millet.</title>
        <authorList>
            <person name="Zou C."/>
            <person name="Miki D."/>
            <person name="Li D."/>
            <person name="Tang Q."/>
            <person name="Xiao L."/>
            <person name="Rajput S."/>
            <person name="Deng P."/>
            <person name="Jia W."/>
            <person name="Huang R."/>
            <person name="Zhang M."/>
            <person name="Sun Y."/>
            <person name="Hu J."/>
            <person name="Fu X."/>
            <person name="Schnable P.S."/>
            <person name="Li F."/>
            <person name="Zhang H."/>
            <person name="Feng B."/>
            <person name="Zhu X."/>
            <person name="Liu R."/>
            <person name="Schnable J.C."/>
            <person name="Zhu J.-K."/>
            <person name="Zhang H."/>
        </authorList>
    </citation>
    <scope>NUCLEOTIDE SEQUENCE [LARGE SCALE GENOMIC DNA]</scope>
</reference>
<comment type="caution">
    <text evidence="2">The sequence shown here is derived from an EMBL/GenBank/DDBJ whole genome shotgun (WGS) entry which is preliminary data.</text>
</comment>
<protein>
    <submittedName>
        <fullName evidence="2">Uncharacterized protein</fullName>
    </submittedName>
</protein>
<gene>
    <name evidence="2" type="ORF">C2845_PM17G09060</name>
</gene>
<evidence type="ECO:0000313" key="3">
    <source>
        <dbReference type="Proteomes" id="UP000275267"/>
    </source>
</evidence>
<accession>A0A3L6Q1J1</accession>
<evidence type="ECO:0000313" key="2">
    <source>
        <dbReference type="EMBL" id="RLM69434.1"/>
    </source>
</evidence>
<dbReference type="EMBL" id="PQIB02000014">
    <property type="protein sequence ID" value="RLM69434.1"/>
    <property type="molecule type" value="Genomic_DNA"/>
</dbReference>
<dbReference type="Proteomes" id="UP000275267">
    <property type="component" value="Unassembled WGS sequence"/>
</dbReference>
<organism evidence="2 3">
    <name type="scientific">Panicum miliaceum</name>
    <name type="common">Proso millet</name>
    <name type="synonym">Broomcorn millet</name>
    <dbReference type="NCBI Taxonomy" id="4540"/>
    <lineage>
        <taxon>Eukaryota</taxon>
        <taxon>Viridiplantae</taxon>
        <taxon>Streptophyta</taxon>
        <taxon>Embryophyta</taxon>
        <taxon>Tracheophyta</taxon>
        <taxon>Spermatophyta</taxon>
        <taxon>Magnoliopsida</taxon>
        <taxon>Liliopsida</taxon>
        <taxon>Poales</taxon>
        <taxon>Poaceae</taxon>
        <taxon>PACMAD clade</taxon>
        <taxon>Panicoideae</taxon>
        <taxon>Panicodae</taxon>
        <taxon>Paniceae</taxon>
        <taxon>Panicinae</taxon>
        <taxon>Panicum</taxon>
        <taxon>Panicum sect. Panicum</taxon>
    </lineage>
</organism>
<evidence type="ECO:0000256" key="1">
    <source>
        <dbReference type="SAM" id="MobiDB-lite"/>
    </source>
</evidence>
<name>A0A3L6Q1J1_PANMI</name>
<proteinExistence type="predicted"/>
<dbReference type="AlphaFoldDB" id="A0A3L6Q1J1"/>